<evidence type="ECO:0000256" key="6">
    <source>
        <dbReference type="SAM" id="SignalP"/>
    </source>
</evidence>
<evidence type="ECO:0000313" key="8">
    <source>
        <dbReference type="EMBL" id="GMS99182.1"/>
    </source>
</evidence>
<dbReference type="AlphaFoldDB" id="A0AAV5TYK8"/>
<organism evidence="8 9">
    <name type="scientific">Pristionchus entomophagus</name>
    <dbReference type="NCBI Taxonomy" id="358040"/>
    <lineage>
        <taxon>Eukaryota</taxon>
        <taxon>Metazoa</taxon>
        <taxon>Ecdysozoa</taxon>
        <taxon>Nematoda</taxon>
        <taxon>Chromadorea</taxon>
        <taxon>Rhabditida</taxon>
        <taxon>Rhabditina</taxon>
        <taxon>Diplogasteromorpha</taxon>
        <taxon>Diplogasteroidea</taxon>
        <taxon>Neodiplogasteridae</taxon>
        <taxon>Pristionchus</taxon>
    </lineage>
</organism>
<dbReference type="PROSITE" id="PS50189">
    <property type="entry name" value="NTR"/>
    <property type="match status" value="1"/>
</dbReference>
<dbReference type="SUPFAM" id="SSF50242">
    <property type="entry name" value="TIMP-like"/>
    <property type="match status" value="1"/>
</dbReference>
<evidence type="ECO:0000313" key="9">
    <source>
        <dbReference type="Proteomes" id="UP001432027"/>
    </source>
</evidence>
<dbReference type="EMBL" id="BTSX01000005">
    <property type="protein sequence ID" value="GMS99182.1"/>
    <property type="molecule type" value="Genomic_DNA"/>
</dbReference>
<evidence type="ECO:0000256" key="5">
    <source>
        <dbReference type="PIRSR" id="PIRSR601820-3"/>
    </source>
</evidence>
<evidence type="ECO:0000259" key="7">
    <source>
        <dbReference type="PROSITE" id="PS50189"/>
    </source>
</evidence>
<feature type="signal peptide" evidence="6">
    <location>
        <begin position="1"/>
        <end position="21"/>
    </location>
</feature>
<dbReference type="GO" id="GO:0002020">
    <property type="term" value="F:protease binding"/>
    <property type="evidence" value="ECO:0007669"/>
    <property type="project" value="TreeGrafter"/>
</dbReference>
<keyword evidence="3 5" id="KW-1015">Disulfide bond</keyword>
<dbReference type="InterPro" id="IPR001134">
    <property type="entry name" value="Netrin_domain"/>
</dbReference>
<keyword evidence="6" id="KW-0732">Signal</keyword>
<keyword evidence="2" id="KW-0964">Secreted</keyword>
<feature type="non-terminal residue" evidence="8">
    <location>
        <position position="1"/>
    </location>
</feature>
<evidence type="ECO:0000256" key="3">
    <source>
        <dbReference type="ARBA" id="ARBA00023157"/>
    </source>
</evidence>
<dbReference type="InterPro" id="IPR008993">
    <property type="entry name" value="TIMP-like_OB-fold"/>
</dbReference>
<dbReference type="Pfam" id="PF00965">
    <property type="entry name" value="TIMP"/>
    <property type="match status" value="1"/>
</dbReference>
<dbReference type="GO" id="GO:0031012">
    <property type="term" value="C:extracellular matrix"/>
    <property type="evidence" value="ECO:0007669"/>
    <property type="project" value="TreeGrafter"/>
</dbReference>
<evidence type="ECO:0000256" key="1">
    <source>
        <dbReference type="ARBA" id="ARBA00004613"/>
    </source>
</evidence>
<comment type="subcellular location">
    <subcellularLocation>
        <location evidence="1">Secreted</location>
    </subcellularLocation>
</comment>
<sequence>FRMVSIRSMLILTSLITISFSCSCIESTPEKIYCMSEFVSKVRVDDEWTKSQFTAYTVKHLQIFKHPKSTDNATLVKWVYTAPQSAACGVRLTKGDDVILAGSVRDGHLFINDCAEIDPSFDTRAFENLNCTTTDMNSQ</sequence>
<protein>
    <recommendedName>
        <fullName evidence="7">NTR domain-containing protein</fullName>
    </recommendedName>
</protein>
<evidence type="ECO:0000256" key="2">
    <source>
        <dbReference type="ARBA" id="ARBA00022525"/>
    </source>
</evidence>
<feature type="binding site" evidence="4">
    <location>
        <position position="22"/>
    </location>
    <ligand>
        <name>Zn(2+)</name>
        <dbReference type="ChEBI" id="CHEBI:29105"/>
        <note>ligand shared with metalloproteinase partner</note>
    </ligand>
</feature>
<dbReference type="PANTHER" id="PTHR11844">
    <property type="entry name" value="METALLOPROTEASE INHIBITOR"/>
    <property type="match status" value="1"/>
</dbReference>
<feature type="disulfide bond" evidence="5">
    <location>
        <begin position="24"/>
        <end position="114"/>
    </location>
</feature>
<dbReference type="PANTHER" id="PTHR11844:SF25">
    <property type="entry name" value="NTR DOMAIN-CONTAINING PROTEIN"/>
    <property type="match status" value="1"/>
</dbReference>
<dbReference type="GO" id="GO:0008191">
    <property type="term" value="F:metalloendopeptidase inhibitor activity"/>
    <property type="evidence" value="ECO:0007669"/>
    <property type="project" value="InterPro"/>
</dbReference>
<reference evidence="8" key="1">
    <citation type="submission" date="2023-10" db="EMBL/GenBank/DDBJ databases">
        <title>Genome assembly of Pristionchus species.</title>
        <authorList>
            <person name="Yoshida K."/>
            <person name="Sommer R.J."/>
        </authorList>
    </citation>
    <scope>NUCLEOTIDE SEQUENCE</scope>
    <source>
        <strain evidence="8">RS0144</strain>
    </source>
</reference>
<evidence type="ECO:0000256" key="4">
    <source>
        <dbReference type="PIRSR" id="PIRSR601820-1"/>
    </source>
</evidence>
<feature type="chain" id="PRO_5043574062" description="NTR domain-containing protein" evidence="6">
    <location>
        <begin position="22"/>
        <end position="139"/>
    </location>
</feature>
<dbReference type="InterPro" id="IPR001820">
    <property type="entry name" value="TIMP"/>
</dbReference>
<dbReference type="SMART" id="SM00206">
    <property type="entry name" value="NTR"/>
    <property type="match status" value="1"/>
</dbReference>
<dbReference type="Proteomes" id="UP001432027">
    <property type="component" value="Unassembled WGS sequence"/>
</dbReference>
<feature type="disulfide bond" evidence="5">
    <location>
        <begin position="22"/>
        <end position="88"/>
    </location>
</feature>
<gene>
    <name evidence="8" type="ORF">PENTCL1PPCAC_21357</name>
</gene>
<name>A0AAV5TYK8_9BILA</name>
<dbReference type="GO" id="GO:0046872">
    <property type="term" value="F:metal ion binding"/>
    <property type="evidence" value="ECO:0007669"/>
    <property type="project" value="UniProtKB-KW"/>
</dbReference>
<keyword evidence="4" id="KW-0479">Metal-binding</keyword>
<feature type="domain" description="NTR" evidence="7">
    <location>
        <begin position="22"/>
        <end position="131"/>
    </location>
</feature>
<proteinExistence type="predicted"/>
<accession>A0AAV5TYK8</accession>
<keyword evidence="4" id="KW-0862">Zinc</keyword>
<dbReference type="GO" id="GO:0005615">
    <property type="term" value="C:extracellular space"/>
    <property type="evidence" value="ECO:0007669"/>
    <property type="project" value="TreeGrafter"/>
</dbReference>
<dbReference type="Gene3D" id="2.40.50.120">
    <property type="match status" value="1"/>
</dbReference>
<keyword evidence="9" id="KW-1185">Reference proteome</keyword>
<comment type="caution">
    <text evidence="8">The sequence shown here is derived from an EMBL/GenBank/DDBJ whole genome shotgun (WGS) entry which is preliminary data.</text>
</comment>
<dbReference type="GO" id="GO:0051045">
    <property type="term" value="P:negative regulation of membrane protein ectodomain proteolysis"/>
    <property type="evidence" value="ECO:0007669"/>
    <property type="project" value="TreeGrafter"/>
</dbReference>